<dbReference type="Proteomes" id="UP000217895">
    <property type="component" value="Chromosome"/>
</dbReference>
<evidence type="ECO:0000256" key="1">
    <source>
        <dbReference type="SAM" id="MobiDB-lite"/>
    </source>
</evidence>
<dbReference type="EMBL" id="AP018203">
    <property type="protein sequence ID" value="BAY57702.1"/>
    <property type="molecule type" value="Genomic_DNA"/>
</dbReference>
<feature type="region of interest" description="Disordered" evidence="1">
    <location>
        <begin position="148"/>
        <end position="180"/>
    </location>
</feature>
<evidence type="ECO:0000259" key="2">
    <source>
        <dbReference type="Pfam" id="PF14230"/>
    </source>
</evidence>
<organism evidence="3 4">
    <name type="scientific">Leptolyngbya boryana NIES-2135</name>
    <dbReference type="NCBI Taxonomy" id="1973484"/>
    <lineage>
        <taxon>Bacteria</taxon>
        <taxon>Bacillati</taxon>
        <taxon>Cyanobacteriota</taxon>
        <taxon>Cyanophyceae</taxon>
        <taxon>Leptolyngbyales</taxon>
        <taxon>Leptolyngbyaceae</taxon>
        <taxon>Leptolyngbya group</taxon>
        <taxon>Leptolyngbya</taxon>
    </lineage>
</organism>
<feature type="domain" description="DUF4333" evidence="2">
    <location>
        <begin position="13"/>
        <end position="87"/>
    </location>
</feature>
<sequence length="252" mass="27056">MNHFRVLKLIPFVALFVTLAGCEKTLDTEKIEEIIKSGITKQGGSAVKSVICPANIKPKAASTFECVGVLDEKVGFAISVQQRDDQGSITWDATSVKGLLNMAQLKTEFEQGLQKEMGRAAIDCGGTNLYRPVKPGETFECQLLKHEEKSEKTVRSNQPEDKPAKQPDQPKETIQVTVQPSGAINWQRIIKVSDPKPAAIATNAGTPSLASTAPMISESKPPETSTDASGQSSGLPAQTAEEALNTQPPPED</sequence>
<feature type="region of interest" description="Disordered" evidence="1">
    <location>
        <begin position="198"/>
        <end position="252"/>
    </location>
</feature>
<feature type="compositionally biased region" description="Basic and acidic residues" evidence="1">
    <location>
        <begin position="148"/>
        <end position="171"/>
    </location>
</feature>
<dbReference type="InterPro" id="IPR025637">
    <property type="entry name" value="DUF4333"/>
</dbReference>
<proteinExistence type="predicted"/>
<evidence type="ECO:0000313" key="3">
    <source>
        <dbReference type="EMBL" id="BAY57702.1"/>
    </source>
</evidence>
<keyword evidence="3" id="KW-0449">Lipoprotein</keyword>
<protein>
    <submittedName>
        <fullName evidence="3">Putative lipoprotein</fullName>
    </submittedName>
</protein>
<keyword evidence="4" id="KW-1185">Reference proteome</keyword>
<dbReference type="PROSITE" id="PS51257">
    <property type="entry name" value="PROKAR_LIPOPROTEIN"/>
    <property type="match status" value="1"/>
</dbReference>
<reference evidence="3 4" key="1">
    <citation type="submission" date="2017-06" db="EMBL/GenBank/DDBJ databases">
        <title>Genome sequencing of cyanobaciteial culture collection at National Institute for Environmental Studies (NIES).</title>
        <authorList>
            <person name="Hirose Y."/>
            <person name="Shimura Y."/>
            <person name="Fujisawa T."/>
            <person name="Nakamura Y."/>
            <person name="Kawachi M."/>
        </authorList>
    </citation>
    <scope>NUCLEOTIDE SEQUENCE [LARGE SCALE GENOMIC DNA]</scope>
    <source>
        <strain evidence="3 4">NIES-2135</strain>
    </source>
</reference>
<dbReference type="AlphaFoldDB" id="A0A1Z4JLS3"/>
<gene>
    <name evidence="3" type="ORF">NIES2135_45730</name>
</gene>
<dbReference type="Pfam" id="PF14230">
    <property type="entry name" value="DUF4333"/>
    <property type="match status" value="1"/>
</dbReference>
<name>A0A1Z4JLS3_LEPBY</name>
<feature type="compositionally biased region" description="Polar residues" evidence="1">
    <location>
        <begin position="222"/>
        <end position="236"/>
    </location>
</feature>
<evidence type="ECO:0000313" key="4">
    <source>
        <dbReference type="Proteomes" id="UP000217895"/>
    </source>
</evidence>
<accession>A0A1Z4JLS3</accession>